<gene>
    <name evidence="2" type="ORF">HNR05_002276</name>
</gene>
<evidence type="ECO:0000259" key="1">
    <source>
        <dbReference type="SMART" id="SM00849"/>
    </source>
</evidence>
<dbReference type="AlphaFoldDB" id="A0A7Z0EFX1"/>
<dbReference type="Pfam" id="PF00753">
    <property type="entry name" value="Lactamase_B"/>
    <property type="match status" value="1"/>
</dbReference>
<keyword evidence="3" id="KW-1185">Reference proteome</keyword>
<comment type="caution">
    <text evidence="2">The sequence shown here is derived from an EMBL/GenBank/DDBJ whole genome shotgun (WGS) entry which is preliminary data.</text>
</comment>
<dbReference type="PANTHER" id="PTHR42951">
    <property type="entry name" value="METALLO-BETA-LACTAMASE DOMAIN-CONTAINING"/>
    <property type="match status" value="1"/>
</dbReference>
<evidence type="ECO:0000313" key="3">
    <source>
        <dbReference type="Proteomes" id="UP000537260"/>
    </source>
</evidence>
<evidence type="ECO:0000313" key="2">
    <source>
        <dbReference type="EMBL" id="NYJ20485.1"/>
    </source>
</evidence>
<sequence length="351" mass="38159">MGDDVRSELQVTSHAQAEAWGTGRVAAAEKIDEGWWALALPIAEGTLASSFGYALMGADGVHVIDPGWASDETFDYWRTFLAEHGRRVQDIETILVTHSHPDHLGLAGRLREASGATVMMTAAESAVLNDVAVGMGGSDEWMRVELLRWGVPDHLHSAMLGELHAAHFSTPLAPDRVIADGEEILLADRTLRAHVTPGHTDGHLCLEDPGAGLLFSGDHVLPRIYSGIGLGQLPGSEPLGAYLRSLSRISELDQCEVLPGHEFRFRGLRLRCAQIAAHHLRRTAAVQEVDRRMSGASVWDVTGHLLWTRGWDNLRGFERQSALRQTELHLAAVRSGDAETWLTGGVISHAG</sequence>
<feature type="domain" description="Metallo-beta-lactamase" evidence="1">
    <location>
        <begin position="49"/>
        <end position="261"/>
    </location>
</feature>
<dbReference type="InterPro" id="IPR001279">
    <property type="entry name" value="Metallo-B-lactamas"/>
</dbReference>
<dbReference type="GO" id="GO:0016787">
    <property type="term" value="F:hydrolase activity"/>
    <property type="evidence" value="ECO:0007669"/>
    <property type="project" value="UniProtKB-KW"/>
</dbReference>
<keyword evidence="2" id="KW-0378">Hydrolase</keyword>
<name>A0A7Z0EFX1_9MICO</name>
<dbReference type="InterPro" id="IPR036866">
    <property type="entry name" value="RibonucZ/Hydroxyglut_hydro"/>
</dbReference>
<reference evidence="2 3" key="1">
    <citation type="submission" date="2020-07" db="EMBL/GenBank/DDBJ databases">
        <title>Sequencing the genomes of 1000 actinobacteria strains.</title>
        <authorList>
            <person name="Klenk H.-P."/>
        </authorList>
    </citation>
    <scope>NUCLEOTIDE SEQUENCE [LARGE SCALE GENOMIC DNA]</scope>
    <source>
        <strain evidence="2 3">LI1</strain>
    </source>
</reference>
<dbReference type="EMBL" id="JACCFM010000001">
    <property type="protein sequence ID" value="NYJ20485.1"/>
    <property type="molecule type" value="Genomic_DNA"/>
</dbReference>
<accession>A0A7Z0EFX1</accession>
<dbReference type="SUPFAM" id="SSF56281">
    <property type="entry name" value="Metallo-hydrolase/oxidoreductase"/>
    <property type="match status" value="1"/>
</dbReference>
<dbReference type="SMART" id="SM00849">
    <property type="entry name" value="Lactamase_B"/>
    <property type="match status" value="1"/>
</dbReference>
<dbReference type="Proteomes" id="UP000537260">
    <property type="component" value="Unassembled WGS sequence"/>
</dbReference>
<dbReference type="Gene3D" id="3.60.15.10">
    <property type="entry name" value="Ribonuclease Z/Hydroxyacylglutathione hydrolase-like"/>
    <property type="match status" value="1"/>
</dbReference>
<proteinExistence type="predicted"/>
<dbReference type="InterPro" id="IPR050855">
    <property type="entry name" value="NDM-1-like"/>
</dbReference>
<dbReference type="RefSeq" id="WP_179579090.1">
    <property type="nucleotide sequence ID" value="NZ_JACCFM010000001.1"/>
</dbReference>
<protein>
    <submittedName>
        <fullName evidence="2">Glyoxylase-like metal-dependent hydrolase (Beta-lactamase superfamily II)</fullName>
    </submittedName>
</protein>
<organism evidence="2 3">
    <name type="scientific">Glaciibacter psychrotolerans</name>
    <dbReference type="NCBI Taxonomy" id="670054"/>
    <lineage>
        <taxon>Bacteria</taxon>
        <taxon>Bacillati</taxon>
        <taxon>Actinomycetota</taxon>
        <taxon>Actinomycetes</taxon>
        <taxon>Micrococcales</taxon>
        <taxon>Microbacteriaceae</taxon>
        <taxon>Glaciibacter</taxon>
    </lineage>
</organism>